<keyword evidence="3" id="KW-1185">Reference proteome</keyword>
<dbReference type="OrthoDB" id="1113887at2759"/>
<feature type="region of interest" description="Disordered" evidence="1">
    <location>
        <begin position="234"/>
        <end position="257"/>
    </location>
</feature>
<dbReference type="Proteomes" id="UP000029121">
    <property type="component" value="Unassembled WGS sequence"/>
</dbReference>
<dbReference type="AlphaFoldDB" id="R0GLG8"/>
<gene>
    <name evidence="2" type="ORF">CARUB_v10011825mg</name>
</gene>
<organism evidence="2 3">
    <name type="scientific">Capsella rubella</name>
    <dbReference type="NCBI Taxonomy" id="81985"/>
    <lineage>
        <taxon>Eukaryota</taxon>
        <taxon>Viridiplantae</taxon>
        <taxon>Streptophyta</taxon>
        <taxon>Embryophyta</taxon>
        <taxon>Tracheophyta</taxon>
        <taxon>Spermatophyta</taxon>
        <taxon>Magnoliopsida</taxon>
        <taxon>eudicotyledons</taxon>
        <taxon>Gunneridae</taxon>
        <taxon>Pentapetalae</taxon>
        <taxon>rosids</taxon>
        <taxon>malvids</taxon>
        <taxon>Brassicales</taxon>
        <taxon>Brassicaceae</taxon>
        <taxon>Camelineae</taxon>
        <taxon>Capsella</taxon>
    </lineage>
</organism>
<evidence type="ECO:0000313" key="2">
    <source>
        <dbReference type="EMBL" id="EOA36611.1"/>
    </source>
</evidence>
<protein>
    <submittedName>
        <fullName evidence="2">Uncharacterized protein</fullName>
    </submittedName>
</protein>
<sequence length="257" mass="29114">MTEYWLASENAAEVFLCNVRVKKNVEDQFQLQTTETNNNIVQQPPLDNNTVSHAFLTGVGGEICDAETGQQNMDADDYRFMFDIDQLDFIYDPQQPPMLPQDSILPLGGQDFRSTVDQDTEVCAEELGNKLDKKEDEDDDRAIQQQHSHIPLPAQVQDSGKPHVIMEGESVGLGSVTQQREQERMTEEMQSNRYFQDSYFAGDQQMSPWDNTMTNNNPFGLLFNTLGYETQEPPVAKRANQMSPGFGANCGKRRKQC</sequence>
<dbReference type="EMBL" id="KB870805">
    <property type="protein sequence ID" value="EOA36611.1"/>
    <property type="molecule type" value="Genomic_DNA"/>
</dbReference>
<name>R0GLG8_9BRAS</name>
<proteinExistence type="predicted"/>
<dbReference type="KEGG" id="crb:17900305"/>
<evidence type="ECO:0000313" key="3">
    <source>
        <dbReference type="Proteomes" id="UP000029121"/>
    </source>
</evidence>
<reference evidence="3" key="1">
    <citation type="journal article" date="2013" name="Nat. Genet.">
        <title>The Capsella rubella genome and the genomic consequences of rapid mating system evolution.</title>
        <authorList>
            <person name="Slotte T."/>
            <person name="Hazzouri K.M."/>
            <person name="Agren J.A."/>
            <person name="Koenig D."/>
            <person name="Maumus F."/>
            <person name="Guo Y.L."/>
            <person name="Steige K."/>
            <person name="Platts A.E."/>
            <person name="Escobar J.S."/>
            <person name="Newman L.K."/>
            <person name="Wang W."/>
            <person name="Mandakova T."/>
            <person name="Vello E."/>
            <person name="Smith L.M."/>
            <person name="Henz S.R."/>
            <person name="Steffen J."/>
            <person name="Takuno S."/>
            <person name="Brandvain Y."/>
            <person name="Coop G."/>
            <person name="Andolfatto P."/>
            <person name="Hu T.T."/>
            <person name="Blanchette M."/>
            <person name="Clark R.M."/>
            <person name="Quesneville H."/>
            <person name="Nordborg M."/>
            <person name="Gaut B.S."/>
            <person name="Lysak M.A."/>
            <person name="Jenkins J."/>
            <person name="Grimwood J."/>
            <person name="Chapman J."/>
            <person name="Prochnik S."/>
            <person name="Shu S."/>
            <person name="Rokhsar D."/>
            <person name="Schmutz J."/>
            <person name="Weigel D."/>
            <person name="Wright S.I."/>
        </authorList>
    </citation>
    <scope>NUCLEOTIDE SEQUENCE [LARGE SCALE GENOMIC DNA]</scope>
    <source>
        <strain evidence="3">cv. Monte Gargano</strain>
    </source>
</reference>
<accession>R0GLG8</accession>
<dbReference type="STRING" id="81985.R0GLG8"/>
<evidence type="ECO:0000256" key="1">
    <source>
        <dbReference type="SAM" id="MobiDB-lite"/>
    </source>
</evidence>